<keyword evidence="2" id="KW-0472">Membrane</keyword>
<evidence type="ECO:0000313" key="5">
    <source>
        <dbReference type="WBParaSite" id="EVEC_0000660501-mRNA-1"/>
    </source>
</evidence>
<evidence type="ECO:0000256" key="2">
    <source>
        <dbReference type="SAM" id="Phobius"/>
    </source>
</evidence>
<evidence type="ECO:0000313" key="4">
    <source>
        <dbReference type="Proteomes" id="UP000274131"/>
    </source>
</evidence>
<keyword evidence="2" id="KW-1133">Transmembrane helix</keyword>
<dbReference type="Proteomes" id="UP000274131">
    <property type="component" value="Unassembled WGS sequence"/>
</dbReference>
<accession>A0A0N4V8D1</accession>
<keyword evidence="2" id="KW-0812">Transmembrane</keyword>
<feature type="region of interest" description="Disordered" evidence="1">
    <location>
        <begin position="102"/>
        <end position="130"/>
    </location>
</feature>
<reference evidence="5" key="1">
    <citation type="submission" date="2017-02" db="UniProtKB">
        <authorList>
            <consortium name="WormBaseParasite"/>
        </authorList>
    </citation>
    <scope>IDENTIFICATION</scope>
</reference>
<dbReference type="OrthoDB" id="5829045at2759"/>
<dbReference type="AlphaFoldDB" id="A0A0N4V8D1"/>
<name>A0A0N4V8D1_ENTVE</name>
<feature type="transmembrane region" description="Helical" evidence="2">
    <location>
        <begin position="20"/>
        <end position="39"/>
    </location>
</feature>
<sequence length="212" mass="23740">MTPLPIGSQGTYQRMKHQKYLRIITLYCSTVVVSCFFYSSSHTVFASPLSALHQIKQTVNIRFRDKLEKEYFITSSPTLDFSTPQCTSENDCQDEIVSGSGESLSEGLSSTTFPNNHKTSENGAFPQPQGNFGQVIEKAKDFANKYLSKEEQLELRNAALQATASGATNINVREVILRHLNAMLTPEEKREIAARMKELKKDFGDEAFLGQD</sequence>
<organism evidence="5">
    <name type="scientific">Enterobius vermicularis</name>
    <name type="common">Human pinworm</name>
    <dbReference type="NCBI Taxonomy" id="51028"/>
    <lineage>
        <taxon>Eukaryota</taxon>
        <taxon>Metazoa</taxon>
        <taxon>Ecdysozoa</taxon>
        <taxon>Nematoda</taxon>
        <taxon>Chromadorea</taxon>
        <taxon>Rhabditida</taxon>
        <taxon>Spirurina</taxon>
        <taxon>Oxyuridomorpha</taxon>
        <taxon>Oxyuroidea</taxon>
        <taxon>Oxyuridae</taxon>
        <taxon>Enterobius</taxon>
    </lineage>
</organism>
<dbReference type="EMBL" id="UXUI01008407">
    <property type="protein sequence ID" value="VDD91428.1"/>
    <property type="molecule type" value="Genomic_DNA"/>
</dbReference>
<reference evidence="3 4" key="2">
    <citation type="submission" date="2018-10" db="EMBL/GenBank/DDBJ databases">
        <authorList>
            <consortium name="Pathogen Informatics"/>
        </authorList>
    </citation>
    <scope>NUCLEOTIDE SEQUENCE [LARGE SCALE GENOMIC DNA]</scope>
</reference>
<gene>
    <name evidence="3" type="ORF">EVEC_LOCUS6179</name>
</gene>
<proteinExistence type="predicted"/>
<evidence type="ECO:0000256" key="1">
    <source>
        <dbReference type="SAM" id="MobiDB-lite"/>
    </source>
</evidence>
<evidence type="ECO:0000313" key="3">
    <source>
        <dbReference type="EMBL" id="VDD91428.1"/>
    </source>
</evidence>
<dbReference type="WBParaSite" id="EVEC_0000660501-mRNA-1">
    <property type="protein sequence ID" value="EVEC_0000660501-mRNA-1"/>
    <property type="gene ID" value="EVEC_0000660501"/>
</dbReference>
<protein>
    <submittedName>
        <fullName evidence="5">DUF4168 domain-containing protein</fullName>
    </submittedName>
</protein>
<keyword evidence="4" id="KW-1185">Reference proteome</keyword>